<dbReference type="InterPro" id="IPR005828">
    <property type="entry name" value="MFS_sugar_transport-like"/>
</dbReference>
<dbReference type="PROSITE" id="PS00217">
    <property type="entry name" value="SUGAR_TRANSPORT_2"/>
    <property type="match status" value="1"/>
</dbReference>
<evidence type="ECO:0000256" key="5">
    <source>
        <dbReference type="ARBA" id="ARBA00023180"/>
    </source>
</evidence>
<keyword evidence="9" id="KW-1185">Reference proteome</keyword>
<reference evidence="8 9" key="1">
    <citation type="submission" date="2024-08" db="EMBL/GenBank/DDBJ databases">
        <authorList>
            <person name="Will J Nash"/>
            <person name="Angela Man"/>
            <person name="Seanna McTaggart"/>
            <person name="Kendall Baker"/>
            <person name="Tom Barker"/>
            <person name="Leah Catchpole"/>
            <person name="Alex Durrant"/>
            <person name="Karim Gharbi"/>
            <person name="Naomi Irish"/>
            <person name="Gemy Kaithakottil"/>
            <person name="Debby Ku"/>
            <person name="Aaliyah Providence"/>
            <person name="Felix Shaw"/>
            <person name="David Swarbreck"/>
            <person name="Chris Watkins"/>
            <person name="Ann M. McCartney"/>
            <person name="Giulio Formenti"/>
            <person name="Alice Mouton"/>
            <person name="Noel Vella"/>
            <person name="Bjorn M von Reumont"/>
            <person name="Adriana Vella"/>
            <person name="Wilfried Haerty"/>
        </authorList>
    </citation>
    <scope>NUCLEOTIDE SEQUENCE [LARGE SCALE GENOMIC DNA]</scope>
</reference>
<dbReference type="InterPro" id="IPR020846">
    <property type="entry name" value="MFS_dom"/>
</dbReference>
<keyword evidence="5" id="KW-0325">Glycoprotein</keyword>
<dbReference type="PANTHER" id="PTHR48021">
    <property type="match status" value="1"/>
</dbReference>
<feature type="transmembrane region" description="Helical" evidence="6">
    <location>
        <begin position="424"/>
        <end position="445"/>
    </location>
</feature>
<gene>
    <name evidence="8" type="ORF">XYLVIOL_LOCUS1971</name>
</gene>
<dbReference type="InterPro" id="IPR050549">
    <property type="entry name" value="MFS_Trehalose_Transporter"/>
</dbReference>
<sequence>MADQEVQPDVENSPVKKEDRSHVYLQLISSFIINLTLFSAGLCYGWVTVSLPALKASTSDVHLTNGEAGWVASGIPIGACIGPVTAALLLDYIGRKWTLYLMSIPFLASWILTYLAHSWLLLFVAKLIAGISIGAVIGIVPIYLGELVEKKIRGASSAMIGLFLNLGQLFMFGVGPLVNGKMLALIGLVPSVILLLTAPWIPESPYYYLKRGKEKSAELSLIWLRRNRNNKDEIKQMHQLIEDEKGGGIKHLFTKTHRKPLLILLLLLSGQQLCGYLGVQSYAIQLFTSMRLSFSENTALLTTYGVSVVLSTLAALTVDKLGRKPVYLIASFGSSFCLFVIGAYLLVPRFGINVDNLYWVPFAAILLYIAFFSFGLAQIPAIISSEIFPLNVKSYATMIANVYGSVLGLIVVKCYQLLADAVGVYSVLLSFGVIELVIAITACIFMPETSRKSFTEIQEILKTNVPVHPDANDSNDSNDSK</sequence>
<dbReference type="Pfam" id="PF00083">
    <property type="entry name" value="Sugar_tr"/>
    <property type="match status" value="1"/>
</dbReference>
<dbReference type="InterPro" id="IPR005829">
    <property type="entry name" value="Sugar_transporter_CS"/>
</dbReference>
<dbReference type="InterPro" id="IPR003663">
    <property type="entry name" value="Sugar/inositol_transpt"/>
</dbReference>
<evidence type="ECO:0000313" key="8">
    <source>
        <dbReference type="EMBL" id="CAL7936062.1"/>
    </source>
</evidence>
<evidence type="ECO:0000256" key="4">
    <source>
        <dbReference type="ARBA" id="ARBA00023136"/>
    </source>
</evidence>
<feature type="transmembrane region" description="Helical" evidence="6">
    <location>
        <begin position="261"/>
        <end position="279"/>
    </location>
</feature>
<dbReference type="PRINTS" id="PR00171">
    <property type="entry name" value="SUGRTRNSPORT"/>
</dbReference>
<dbReference type="PROSITE" id="PS00216">
    <property type="entry name" value="SUGAR_TRANSPORT_1"/>
    <property type="match status" value="2"/>
</dbReference>
<organism evidence="8 9">
    <name type="scientific">Xylocopa violacea</name>
    <name type="common">Violet carpenter bee</name>
    <name type="synonym">Apis violacea</name>
    <dbReference type="NCBI Taxonomy" id="135666"/>
    <lineage>
        <taxon>Eukaryota</taxon>
        <taxon>Metazoa</taxon>
        <taxon>Ecdysozoa</taxon>
        <taxon>Arthropoda</taxon>
        <taxon>Hexapoda</taxon>
        <taxon>Insecta</taxon>
        <taxon>Pterygota</taxon>
        <taxon>Neoptera</taxon>
        <taxon>Endopterygota</taxon>
        <taxon>Hymenoptera</taxon>
        <taxon>Apocrita</taxon>
        <taxon>Aculeata</taxon>
        <taxon>Apoidea</taxon>
        <taxon>Anthophila</taxon>
        <taxon>Apidae</taxon>
        <taxon>Xylocopa</taxon>
        <taxon>Xylocopa</taxon>
    </lineage>
</organism>
<name>A0ABP1N6I1_XYLVO</name>
<feature type="transmembrane region" description="Helical" evidence="6">
    <location>
        <begin position="23"/>
        <end position="48"/>
    </location>
</feature>
<dbReference type="PANTHER" id="PTHR48021:SF46">
    <property type="entry name" value="MAJOR FACILITATOR SUPERFAMILY (MFS) PROFILE DOMAIN-CONTAINING PROTEIN"/>
    <property type="match status" value="1"/>
</dbReference>
<proteinExistence type="predicted"/>
<dbReference type="EMBL" id="CAXAJV020001286">
    <property type="protein sequence ID" value="CAL7936062.1"/>
    <property type="molecule type" value="Genomic_DNA"/>
</dbReference>
<keyword evidence="2 6" id="KW-0812">Transmembrane</keyword>
<evidence type="ECO:0000256" key="3">
    <source>
        <dbReference type="ARBA" id="ARBA00022989"/>
    </source>
</evidence>
<feature type="transmembrane region" description="Helical" evidence="6">
    <location>
        <begin position="97"/>
        <end position="117"/>
    </location>
</feature>
<protein>
    <recommendedName>
        <fullName evidence="7">Major facilitator superfamily (MFS) profile domain-containing protein</fullName>
    </recommendedName>
</protein>
<comment type="caution">
    <text evidence="8">The sequence shown here is derived from an EMBL/GenBank/DDBJ whole genome shotgun (WGS) entry which is preliminary data.</text>
</comment>
<feature type="transmembrane region" description="Helical" evidence="6">
    <location>
        <begin position="359"/>
        <end position="383"/>
    </location>
</feature>
<feature type="transmembrane region" description="Helical" evidence="6">
    <location>
        <begin position="156"/>
        <end position="176"/>
    </location>
</feature>
<dbReference type="PROSITE" id="PS50850">
    <property type="entry name" value="MFS"/>
    <property type="match status" value="1"/>
</dbReference>
<comment type="subcellular location">
    <subcellularLocation>
        <location evidence="1">Membrane</location>
        <topology evidence="1">Multi-pass membrane protein</topology>
    </subcellularLocation>
</comment>
<accession>A0ABP1N6I1</accession>
<evidence type="ECO:0000313" key="9">
    <source>
        <dbReference type="Proteomes" id="UP001642520"/>
    </source>
</evidence>
<feature type="transmembrane region" description="Helical" evidence="6">
    <location>
        <begin position="395"/>
        <end position="418"/>
    </location>
</feature>
<feature type="transmembrane region" description="Helical" evidence="6">
    <location>
        <begin position="68"/>
        <end position="90"/>
    </location>
</feature>
<feature type="transmembrane region" description="Helical" evidence="6">
    <location>
        <begin position="182"/>
        <end position="201"/>
    </location>
</feature>
<evidence type="ECO:0000259" key="7">
    <source>
        <dbReference type="PROSITE" id="PS50850"/>
    </source>
</evidence>
<evidence type="ECO:0000256" key="2">
    <source>
        <dbReference type="ARBA" id="ARBA00022692"/>
    </source>
</evidence>
<keyword evidence="3 6" id="KW-1133">Transmembrane helix</keyword>
<keyword evidence="4 6" id="KW-0472">Membrane</keyword>
<evidence type="ECO:0000256" key="1">
    <source>
        <dbReference type="ARBA" id="ARBA00004141"/>
    </source>
</evidence>
<dbReference type="Gene3D" id="1.20.1250.20">
    <property type="entry name" value="MFS general substrate transporter like domains"/>
    <property type="match status" value="1"/>
</dbReference>
<feature type="transmembrane region" description="Helical" evidence="6">
    <location>
        <begin position="123"/>
        <end position="144"/>
    </location>
</feature>
<dbReference type="Proteomes" id="UP001642520">
    <property type="component" value="Unassembled WGS sequence"/>
</dbReference>
<dbReference type="InterPro" id="IPR036259">
    <property type="entry name" value="MFS_trans_sf"/>
</dbReference>
<feature type="transmembrane region" description="Helical" evidence="6">
    <location>
        <begin position="325"/>
        <end position="347"/>
    </location>
</feature>
<dbReference type="SUPFAM" id="SSF103473">
    <property type="entry name" value="MFS general substrate transporter"/>
    <property type="match status" value="1"/>
</dbReference>
<feature type="domain" description="Major facilitator superfamily (MFS) profile" evidence="7">
    <location>
        <begin position="29"/>
        <end position="450"/>
    </location>
</feature>
<feature type="transmembrane region" description="Helical" evidence="6">
    <location>
        <begin position="299"/>
        <end position="318"/>
    </location>
</feature>
<evidence type="ECO:0000256" key="6">
    <source>
        <dbReference type="SAM" id="Phobius"/>
    </source>
</evidence>